<keyword evidence="4" id="KW-1185">Reference proteome</keyword>
<organism evidence="3 4">
    <name type="scientific">Membranihabitans marinus</name>
    <dbReference type="NCBI Taxonomy" id="1227546"/>
    <lineage>
        <taxon>Bacteria</taxon>
        <taxon>Pseudomonadati</taxon>
        <taxon>Bacteroidota</taxon>
        <taxon>Saprospiria</taxon>
        <taxon>Saprospirales</taxon>
        <taxon>Saprospiraceae</taxon>
        <taxon>Membranihabitans</taxon>
    </lineage>
</organism>
<dbReference type="PANTHER" id="PTHR11178">
    <property type="entry name" value="IRON-SULFUR CLUSTER SCAFFOLD PROTEIN NFU-RELATED"/>
    <property type="match status" value="1"/>
</dbReference>
<feature type="domain" description="NIF system FeS cluster assembly NifU C-terminal" evidence="2">
    <location>
        <begin position="12"/>
        <end position="77"/>
    </location>
</feature>
<dbReference type="EMBL" id="JAHVHU010000025">
    <property type="protein sequence ID" value="MBY5960174.1"/>
    <property type="molecule type" value="Genomic_DNA"/>
</dbReference>
<comment type="caution">
    <text evidence="3">The sequence shown here is derived from an EMBL/GenBank/DDBJ whole genome shotgun (WGS) entry which is preliminary data.</text>
</comment>
<evidence type="ECO:0000313" key="3">
    <source>
        <dbReference type="EMBL" id="MBY5960174.1"/>
    </source>
</evidence>
<comment type="similarity">
    <text evidence="1">Belongs to the NifU family.</text>
</comment>
<accession>A0A953HQ73</accession>
<protein>
    <submittedName>
        <fullName evidence="3">NifU family protein</fullName>
    </submittedName>
</protein>
<reference evidence="3" key="1">
    <citation type="submission" date="2021-06" db="EMBL/GenBank/DDBJ databases">
        <title>44 bacteria genomes isolated from Dapeng, Shenzhen.</title>
        <authorList>
            <person name="Zheng W."/>
            <person name="Yu S."/>
            <person name="Huang Y."/>
        </authorList>
    </citation>
    <scope>NUCLEOTIDE SEQUENCE</scope>
    <source>
        <strain evidence="3">DP5N28-2</strain>
    </source>
</reference>
<dbReference type="PANTHER" id="PTHR11178:SF25">
    <property type="entry name" value="NIFU-LIKE PROTEIN 3, CHLOROPLASTIC"/>
    <property type="match status" value="1"/>
</dbReference>
<dbReference type="Pfam" id="PF01106">
    <property type="entry name" value="NifU"/>
    <property type="match status" value="1"/>
</dbReference>
<sequence>MVMNKEELMQQVESALDSVRPHLKADGGDVEVVEITDDFTVYVKWLGNCEWCSMSAMTMKAGIERSVISKVPQIKSIVAVNGVNIA</sequence>
<dbReference type="InterPro" id="IPR001075">
    <property type="entry name" value="NIF_FeS_clus_asmbl_NifU_C"/>
</dbReference>
<dbReference type="GO" id="GO:0016226">
    <property type="term" value="P:iron-sulfur cluster assembly"/>
    <property type="evidence" value="ECO:0007669"/>
    <property type="project" value="InterPro"/>
</dbReference>
<gene>
    <name evidence="3" type="ORF">KUV50_18620</name>
</gene>
<dbReference type="InterPro" id="IPR034904">
    <property type="entry name" value="FSCA_dom_sf"/>
</dbReference>
<dbReference type="GO" id="GO:0005506">
    <property type="term" value="F:iron ion binding"/>
    <property type="evidence" value="ECO:0007669"/>
    <property type="project" value="InterPro"/>
</dbReference>
<evidence type="ECO:0000256" key="1">
    <source>
        <dbReference type="ARBA" id="ARBA00006420"/>
    </source>
</evidence>
<dbReference type="GO" id="GO:0051536">
    <property type="term" value="F:iron-sulfur cluster binding"/>
    <property type="evidence" value="ECO:0007669"/>
    <property type="project" value="InterPro"/>
</dbReference>
<proteinExistence type="inferred from homology"/>
<dbReference type="Proteomes" id="UP000753961">
    <property type="component" value="Unassembled WGS sequence"/>
</dbReference>
<dbReference type="AlphaFoldDB" id="A0A953HQ73"/>
<dbReference type="Gene3D" id="3.30.300.130">
    <property type="entry name" value="Fe-S cluster assembly (FSCA)"/>
    <property type="match status" value="1"/>
</dbReference>
<dbReference type="SUPFAM" id="SSF117916">
    <property type="entry name" value="Fe-S cluster assembly (FSCA) domain-like"/>
    <property type="match status" value="1"/>
</dbReference>
<evidence type="ECO:0000313" key="4">
    <source>
        <dbReference type="Proteomes" id="UP000753961"/>
    </source>
</evidence>
<name>A0A953HQ73_9BACT</name>
<evidence type="ECO:0000259" key="2">
    <source>
        <dbReference type="Pfam" id="PF01106"/>
    </source>
</evidence>